<evidence type="ECO:0000256" key="2">
    <source>
        <dbReference type="ARBA" id="ARBA00022723"/>
    </source>
</evidence>
<keyword evidence="7" id="KW-1185">Reference proteome</keyword>
<comment type="similarity">
    <text evidence="1">Belongs to the Gfa family.</text>
</comment>
<evidence type="ECO:0000256" key="1">
    <source>
        <dbReference type="ARBA" id="ARBA00005495"/>
    </source>
</evidence>
<dbReference type="Proteomes" id="UP001322512">
    <property type="component" value="Chromosome"/>
</dbReference>
<proteinExistence type="inferred from homology"/>
<keyword evidence="3" id="KW-0862">Zinc</keyword>
<evidence type="ECO:0000256" key="4">
    <source>
        <dbReference type="ARBA" id="ARBA00023239"/>
    </source>
</evidence>
<dbReference type="PANTHER" id="PTHR33337">
    <property type="entry name" value="GFA DOMAIN-CONTAINING PROTEIN"/>
    <property type="match status" value="1"/>
</dbReference>
<protein>
    <submittedName>
        <fullName evidence="6">GFA family protein</fullName>
    </submittedName>
</protein>
<dbReference type="GeneID" id="91010106"/>
<keyword evidence="2" id="KW-0479">Metal-binding</keyword>
<gene>
    <name evidence="6" type="ORF">SR933_07960</name>
</gene>
<dbReference type="Gene3D" id="3.90.1590.10">
    <property type="entry name" value="glutathione-dependent formaldehyde- activating enzyme (gfa)"/>
    <property type="match status" value="1"/>
</dbReference>
<sequence length="133" mass="14520">MGLKGSCLCGGIQYEVMGPLGQAMYCHCQKCRKSNGTAFALNAAIQASDFTLKAGSELLKSHASSEDARRYFCSNCGSPIYSQRSSMPDVLRLRVGTLDDDADLEKVAHIFVGSKANWDEIHDDLPQFAERPV</sequence>
<dbReference type="Pfam" id="PF04828">
    <property type="entry name" value="GFA"/>
    <property type="match status" value="1"/>
</dbReference>
<accession>A0ABZ0TFX7</accession>
<dbReference type="EMBL" id="CP139472">
    <property type="protein sequence ID" value="WPU48819.1"/>
    <property type="molecule type" value="Genomic_DNA"/>
</dbReference>
<evidence type="ECO:0000313" key="6">
    <source>
        <dbReference type="EMBL" id="WPU48819.1"/>
    </source>
</evidence>
<dbReference type="RefSeq" id="WP_041602061.1">
    <property type="nucleotide sequence ID" value="NC_014532.2"/>
</dbReference>
<feature type="domain" description="CENP-V/GFA" evidence="5">
    <location>
        <begin position="3"/>
        <end position="119"/>
    </location>
</feature>
<name>A0ABZ0TFX7_HALED</name>
<dbReference type="PROSITE" id="PS51891">
    <property type="entry name" value="CENP_V_GFA"/>
    <property type="match status" value="1"/>
</dbReference>
<dbReference type="PANTHER" id="PTHR33337:SF40">
    <property type="entry name" value="CENP-V_GFA DOMAIN-CONTAINING PROTEIN-RELATED"/>
    <property type="match status" value="1"/>
</dbReference>
<evidence type="ECO:0000313" key="7">
    <source>
        <dbReference type="Proteomes" id="UP001322512"/>
    </source>
</evidence>
<evidence type="ECO:0000256" key="3">
    <source>
        <dbReference type="ARBA" id="ARBA00022833"/>
    </source>
</evidence>
<reference evidence="6 7" key="1">
    <citation type="submission" date="2023-11" db="EMBL/GenBank/DDBJ databases">
        <title>MicrobeMod: A computational toolkit for identifying prokaryotic methylation and restriction-modification with nanopore sequencing.</title>
        <authorList>
            <person name="Crits-Christoph A."/>
            <person name="Kang S.C."/>
            <person name="Lee H."/>
            <person name="Ostrov N."/>
        </authorList>
    </citation>
    <scope>NUCLEOTIDE SEQUENCE [LARGE SCALE GENOMIC DNA]</scope>
    <source>
        <strain evidence="6 7">ATCC 33173</strain>
    </source>
</reference>
<evidence type="ECO:0000259" key="5">
    <source>
        <dbReference type="PROSITE" id="PS51891"/>
    </source>
</evidence>
<dbReference type="SUPFAM" id="SSF51316">
    <property type="entry name" value="Mss4-like"/>
    <property type="match status" value="1"/>
</dbReference>
<organism evidence="6 7">
    <name type="scientific">Halomonas elongata (strain ATCC 33173 / DSM 2581 / NBRC 15536 / NCIMB 2198 / 1H9)</name>
    <dbReference type="NCBI Taxonomy" id="768066"/>
    <lineage>
        <taxon>Bacteria</taxon>
        <taxon>Pseudomonadati</taxon>
        <taxon>Pseudomonadota</taxon>
        <taxon>Gammaproteobacteria</taxon>
        <taxon>Oceanospirillales</taxon>
        <taxon>Halomonadaceae</taxon>
        <taxon>Halomonas</taxon>
    </lineage>
</organism>
<dbReference type="InterPro" id="IPR011057">
    <property type="entry name" value="Mss4-like_sf"/>
</dbReference>
<dbReference type="InterPro" id="IPR006913">
    <property type="entry name" value="CENP-V/GFA"/>
</dbReference>
<keyword evidence="4" id="KW-0456">Lyase</keyword>